<evidence type="ECO:0000313" key="2">
    <source>
        <dbReference type="Proteomes" id="UP000326582"/>
    </source>
</evidence>
<organism evidence="1 2">
    <name type="scientific">Clavispora lusitaniae</name>
    <name type="common">Candida lusitaniae</name>
    <dbReference type="NCBI Taxonomy" id="36911"/>
    <lineage>
        <taxon>Eukaryota</taxon>
        <taxon>Fungi</taxon>
        <taxon>Dikarya</taxon>
        <taxon>Ascomycota</taxon>
        <taxon>Saccharomycotina</taxon>
        <taxon>Pichiomycetes</taxon>
        <taxon>Metschnikowiaceae</taxon>
        <taxon>Clavispora</taxon>
    </lineage>
</organism>
<dbReference type="EMBL" id="CP038491">
    <property type="protein sequence ID" value="QFZ30413.1"/>
    <property type="molecule type" value="Genomic_DNA"/>
</dbReference>
<reference evidence="2" key="1">
    <citation type="journal article" date="2019" name="MBio">
        <title>Comparative genomics for the elucidation of multidrug resistance (MDR) in Candida lusitaniae.</title>
        <authorList>
            <person name="Kannan A."/>
            <person name="Asner S.A."/>
            <person name="Trachsel E."/>
            <person name="Kelly S."/>
            <person name="Parker J."/>
            <person name="Sanglard D."/>
        </authorList>
    </citation>
    <scope>NUCLEOTIDE SEQUENCE [LARGE SCALE GENOMIC DNA]</scope>
    <source>
        <strain evidence="2">P1</strain>
    </source>
</reference>
<keyword evidence="2" id="KW-1185">Reference proteome</keyword>
<accession>A0ACD0WT87</accession>
<sequence>MLNAIRRPQQIRISVSGLRQLHITNWHESDVIVDRKSRFQARHTELKDPALVPEIISLFLAQHRSIAKNASHPHIYAWRTGDEVEETGPKKKVTKRFVNIQQGFSDNGEKGAGSRLLEQLASQNVINKLVIVTRWYGGNPIGSSRFRHISSCSFNSLRKVDGKTHKY</sequence>
<evidence type="ECO:0000313" key="1">
    <source>
        <dbReference type="EMBL" id="QFZ30413.1"/>
    </source>
</evidence>
<protein>
    <submittedName>
        <fullName evidence="1">IMPACT family member protein</fullName>
    </submittedName>
</protein>
<dbReference type="Proteomes" id="UP000326582">
    <property type="component" value="Chromosome 8"/>
</dbReference>
<name>A0ACD0WT87_CLALS</name>
<gene>
    <name evidence="1" type="ORF">EJF14_80130</name>
</gene>
<proteinExistence type="predicted"/>